<feature type="transmembrane region" description="Helical" evidence="13">
    <location>
        <begin position="43"/>
        <end position="65"/>
    </location>
</feature>
<evidence type="ECO:0000256" key="4">
    <source>
        <dbReference type="ARBA" id="ARBA00022475"/>
    </source>
</evidence>
<dbReference type="InterPro" id="IPR044537">
    <property type="entry name" value="Rip2-like"/>
</dbReference>
<dbReference type="GO" id="GO:0005886">
    <property type="term" value="C:plasma membrane"/>
    <property type="evidence" value="ECO:0007669"/>
    <property type="project" value="UniProtKB-SubCell"/>
</dbReference>
<comment type="cofactor">
    <cofactor evidence="1">
        <name>Zn(2+)</name>
        <dbReference type="ChEBI" id="CHEBI:29105"/>
    </cofactor>
</comment>
<dbReference type="GO" id="GO:0046872">
    <property type="term" value="F:metal ion binding"/>
    <property type="evidence" value="ECO:0007669"/>
    <property type="project" value="UniProtKB-KW"/>
</dbReference>
<comment type="subcellular location">
    <subcellularLocation>
        <location evidence="2">Cell membrane</location>
        <topology evidence="2">Multi-pass membrane protein</topology>
    </subcellularLocation>
</comment>
<evidence type="ECO:0000256" key="5">
    <source>
        <dbReference type="ARBA" id="ARBA00022670"/>
    </source>
</evidence>
<dbReference type="eggNOG" id="COG1994">
    <property type="taxonomic scope" value="Bacteria"/>
</dbReference>
<keyword evidence="9" id="KW-0862">Zinc</keyword>
<keyword evidence="15" id="KW-1185">Reference proteome</keyword>
<dbReference type="EMBL" id="CP003169">
    <property type="protein sequence ID" value="AEV71933.1"/>
    <property type="molecule type" value="Genomic_DNA"/>
</dbReference>
<dbReference type="HOGENOM" id="CLU_066211_0_0_11"/>
<evidence type="ECO:0000256" key="2">
    <source>
        <dbReference type="ARBA" id="ARBA00004651"/>
    </source>
</evidence>
<dbReference type="PANTHER" id="PTHR35864">
    <property type="entry name" value="ZINC METALLOPROTEASE MJ0611-RELATED"/>
    <property type="match status" value="1"/>
</dbReference>
<evidence type="ECO:0000256" key="9">
    <source>
        <dbReference type="ARBA" id="ARBA00022833"/>
    </source>
</evidence>
<accession>G8RY42</accession>
<organism evidence="14 15">
    <name type="scientific">Mycolicibacterium rhodesiae (strain NBB3)</name>
    <name type="common">Mycobacterium rhodesiae</name>
    <dbReference type="NCBI Taxonomy" id="710685"/>
    <lineage>
        <taxon>Bacteria</taxon>
        <taxon>Bacillati</taxon>
        <taxon>Actinomycetota</taxon>
        <taxon>Actinomycetes</taxon>
        <taxon>Mycobacteriales</taxon>
        <taxon>Mycobacteriaceae</taxon>
        <taxon>Mycolicibacterium</taxon>
    </lineage>
</organism>
<evidence type="ECO:0000256" key="13">
    <source>
        <dbReference type="SAM" id="Phobius"/>
    </source>
</evidence>
<feature type="transmembrane region" description="Helical" evidence="13">
    <location>
        <begin position="162"/>
        <end position="183"/>
    </location>
</feature>
<feature type="transmembrane region" description="Helical" evidence="13">
    <location>
        <begin position="212"/>
        <end position="238"/>
    </location>
</feature>
<evidence type="ECO:0000256" key="12">
    <source>
        <dbReference type="ARBA" id="ARBA00023136"/>
    </source>
</evidence>
<evidence type="ECO:0000256" key="6">
    <source>
        <dbReference type="ARBA" id="ARBA00022692"/>
    </source>
</evidence>
<evidence type="ECO:0000256" key="8">
    <source>
        <dbReference type="ARBA" id="ARBA00022801"/>
    </source>
</evidence>
<feature type="transmembrane region" description="Helical" evidence="13">
    <location>
        <begin position="17"/>
        <end position="36"/>
    </location>
</feature>
<dbReference type="PATRIC" id="fig|710685.3.peg.1322"/>
<dbReference type="PANTHER" id="PTHR35864:SF1">
    <property type="entry name" value="ZINC METALLOPROTEASE YWHC-RELATED"/>
    <property type="match status" value="1"/>
</dbReference>
<reference evidence="14 15" key="1">
    <citation type="submission" date="2011-12" db="EMBL/GenBank/DDBJ databases">
        <title>Complete sequence of Mycobacterium rhodesiae NBB3.</title>
        <authorList>
            <consortium name="US DOE Joint Genome Institute"/>
            <person name="Lucas S."/>
            <person name="Han J."/>
            <person name="Lapidus A."/>
            <person name="Cheng J.-F."/>
            <person name="Goodwin L."/>
            <person name="Pitluck S."/>
            <person name="Peters L."/>
            <person name="Mikhailova N."/>
            <person name="Gu W."/>
            <person name="Detter J.C."/>
            <person name="Han C."/>
            <person name="Tapia R."/>
            <person name="Land M."/>
            <person name="Hauser L."/>
            <person name="Kyrpides N."/>
            <person name="Ivanova N."/>
            <person name="Pagani I."/>
            <person name="Mattes T."/>
            <person name="Holmes A."/>
            <person name="Rutledge P."/>
            <person name="Paulsen I."/>
            <person name="Coleman N."/>
            <person name="Woyke T."/>
        </authorList>
    </citation>
    <scope>NUCLEOTIDE SEQUENCE [LARGE SCALE GENOMIC DNA]</scope>
    <source>
        <strain evidence="14 15">NBB3</strain>
    </source>
</reference>
<comment type="similarity">
    <text evidence="3">Belongs to the peptidase M50B family.</text>
</comment>
<keyword evidence="10 13" id="KW-1133">Transmembrane helix</keyword>
<name>G8RY42_MYCRN</name>
<gene>
    <name evidence="14" type="ordered locus">MycrhN_1313</name>
</gene>
<keyword evidence="12 13" id="KW-0472">Membrane</keyword>
<dbReference type="RefSeq" id="WP_014209748.1">
    <property type="nucleotide sequence ID" value="NC_016604.1"/>
</dbReference>
<evidence type="ECO:0000256" key="3">
    <source>
        <dbReference type="ARBA" id="ARBA00007931"/>
    </source>
</evidence>
<keyword evidence="6 13" id="KW-0812">Transmembrane</keyword>
<dbReference type="GO" id="GO:0008237">
    <property type="term" value="F:metallopeptidase activity"/>
    <property type="evidence" value="ECO:0007669"/>
    <property type="project" value="UniProtKB-KW"/>
</dbReference>
<evidence type="ECO:0000256" key="7">
    <source>
        <dbReference type="ARBA" id="ARBA00022723"/>
    </source>
</evidence>
<evidence type="ECO:0000313" key="15">
    <source>
        <dbReference type="Proteomes" id="UP000005442"/>
    </source>
</evidence>
<evidence type="ECO:0000256" key="10">
    <source>
        <dbReference type="ARBA" id="ARBA00022989"/>
    </source>
</evidence>
<dbReference type="GO" id="GO:0006508">
    <property type="term" value="P:proteolysis"/>
    <property type="evidence" value="ECO:0007669"/>
    <property type="project" value="UniProtKB-KW"/>
</dbReference>
<keyword evidence="11" id="KW-0482">Metalloprotease</keyword>
<evidence type="ECO:0000256" key="11">
    <source>
        <dbReference type="ARBA" id="ARBA00023049"/>
    </source>
</evidence>
<sequence length="262" mass="28702">MNVRPLHPQASVRPSPIFLAIVALTAVGGALAWMSAAEFRAPLAYAGVFVFVIAGWIVSLCLHEFGHAFTAWRYGDHDIAVRGYLTLNPFKYSNPLLSLGLPVLITLLGGIGLPGGAVWVRTSWMTNRQRTIVSLAGPFMNVALAIILLVLTRLFYDPAHLVFWAGVAFLGFLQITGAVLNLLPIPGLDGYGALEPHLSPETQRALEPAKQWAFFIFLLLLIATPLNQYFFAMVGWFFDLSGVNPGLIGAGFNLTRFWSAWF</sequence>
<dbReference type="InterPro" id="IPR052348">
    <property type="entry name" value="Metallopeptidase_M50B"/>
</dbReference>
<dbReference type="KEGG" id="mrh:MycrhN_1313"/>
<protein>
    <submittedName>
        <fullName evidence="14">Zn-dependent protease</fullName>
    </submittedName>
</protein>
<dbReference type="OrthoDB" id="9800627at2"/>
<keyword evidence="7" id="KW-0479">Metal-binding</keyword>
<evidence type="ECO:0000256" key="1">
    <source>
        <dbReference type="ARBA" id="ARBA00001947"/>
    </source>
</evidence>
<feature type="transmembrane region" description="Helical" evidence="13">
    <location>
        <begin position="96"/>
        <end position="120"/>
    </location>
</feature>
<keyword evidence="5 14" id="KW-0645">Protease</keyword>
<keyword evidence="4" id="KW-1003">Cell membrane</keyword>
<feature type="transmembrane region" description="Helical" evidence="13">
    <location>
        <begin position="132"/>
        <end position="156"/>
    </location>
</feature>
<dbReference type="AlphaFoldDB" id="G8RY42"/>
<dbReference type="STRING" id="710685.MycrhN_1313"/>
<dbReference type="Proteomes" id="UP000005442">
    <property type="component" value="Chromosome"/>
</dbReference>
<evidence type="ECO:0000313" key="14">
    <source>
        <dbReference type="EMBL" id="AEV71933.1"/>
    </source>
</evidence>
<dbReference type="CDD" id="cd06158">
    <property type="entry name" value="S2P-M50_like_1"/>
    <property type="match status" value="1"/>
</dbReference>
<keyword evidence="8" id="KW-0378">Hydrolase</keyword>
<proteinExistence type="inferred from homology"/>